<organism evidence="1 2">
    <name type="scientific">Moraxella ovis</name>
    <dbReference type="NCBI Taxonomy" id="29433"/>
    <lineage>
        <taxon>Bacteria</taxon>
        <taxon>Pseudomonadati</taxon>
        <taxon>Pseudomonadota</taxon>
        <taxon>Gammaproteobacteria</taxon>
        <taxon>Moraxellales</taxon>
        <taxon>Moraxellaceae</taxon>
        <taxon>Moraxella</taxon>
    </lineage>
</organism>
<evidence type="ECO:0000313" key="2">
    <source>
        <dbReference type="Proteomes" id="UP000076765"/>
    </source>
</evidence>
<reference evidence="1 2" key="1">
    <citation type="submission" date="2015-04" db="EMBL/GenBank/DDBJ databases">
        <authorList>
            <person name="Calcutt M.J."/>
            <person name="Foecking M.F."/>
        </authorList>
    </citation>
    <scope>NUCLEOTIDE SEQUENCE [LARGE SCALE GENOMIC DNA]</scope>
    <source>
        <strain evidence="1 2">199/55</strain>
    </source>
</reference>
<keyword evidence="2" id="KW-1185">Reference proteome</keyword>
<evidence type="ECO:0000313" key="1">
    <source>
        <dbReference type="EMBL" id="ANB91880.1"/>
    </source>
</evidence>
<proteinExistence type="predicted"/>
<dbReference type="EMBL" id="CP011158">
    <property type="protein sequence ID" value="ANB91880.1"/>
    <property type="molecule type" value="Genomic_DNA"/>
</dbReference>
<name>A0ABM6BDI5_9GAMM</name>
<accession>A0ABM6BDI5</accession>
<dbReference type="Proteomes" id="UP000076765">
    <property type="component" value="Chromosome"/>
</dbReference>
<sequence length="140" mass="16130">MIKNQSTMQNNKIYTVTTHCAKNHKSNISLTLLEVAFDLFDKNKLWDTPCAICGGKIESVSKSNFEITDKLFNIWANNPDYQFSEGFYEDLDLAEMKYLPMLLRAIDDKNFPNSKKAVVVKALCALWYNNCEFPKSDYAH</sequence>
<protein>
    <submittedName>
        <fullName evidence="1">Uncharacterized protein</fullName>
    </submittedName>
</protein>
<gene>
    <name evidence="1" type="ORF">MOVS_07740</name>
</gene>